<feature type="transmembrane region" description="Helical" evidence="8">
    <location>
        <begin position="12"/>
        <end position="32"/>
    </location>
</feature>
<accession>A0A6J6CD77</accession>
<sequence>MSTQNMKIANAFQLGLFGGLGVLTALVIGGAITTLGNVITYIFAAVFLALGLDPLVSSLEKLKLPRPMAVLTVIVGLLGFLSLMVWALAPALITQSTNFLATAPALLQDITKIPLVVSLDGQLGGAVGSALTNAGSFLSDSANWPSLVGGVVQVGISLFNGAFGFLIIVVLTVFFLASLDGLKASLTKLVPASKRERYTKISQQVSTSVGRYVIGQVSVAALNATLAFVAMSIVGLPFALVLAFIVFLLAIIPLVGSVTGAALVVVVAVAVNPTSAIVLAIYFLIYLQIEAYVVSPRVMKVAVSVPAPIVVIAALSGGALLGILGALVAIPFAASVIFIVREIFIPRQNSL</sequence>
<feature type="transmembrane region" description="Helical" evidence="8">
    <location>
        <begin position="38"/>
        <end position="56"/>
    </location>
</feature>
<dbReference type="Pfam" id="PF01594">
    <property type="entry name" value="AI-2E_transport"/>
    <property type="match status" value="1"/>
</dbReference>
<comment type="similarity">
    <text evidence="2">Belongs to the autoinducer-2 exporter (AI-2E) (TC 2.A.86) family.</text>
</comment>
<evidence type="ECO:0000256" key="1">
    <source>
        <dbReference type="ARBA" id="ARBA00004651"/>
    </source>
</evidence>
<gene>
    <name evidence="9" type="ORF">UFOPK1581_00058</name>
</gene>
<dbReference type="PANTHER" id="PTHR21716:SF53">
    <property type="entry name" value="PERMEASE PERM-RELATED"/>
    <property type="match status" value="1"/>
</dbReference>
<evidence type="ECO:0000256" key="7">
    <source>
        <dbReference type="ARBA" id="ARBA00023136"/>
    </source>
</evidence>
<keyword evidence="4" id="KW-1003">Cell membrane</keyword>
<comment type="subcellular location">
    <subcellularLocation>
        <location evidence="1">Cell membrane</location>
        <topology evidence="1">Multi-pass membrane protein</topology>
    </subcellularLocation>
</comment>
<proteinExistence type="inferred from homology"/>
<evidence type="ECO:0000256" key="6">
    <source>
        <dbReference type="ARBA" id="ARBA00022989"/>
    </source>
</evidence>
<name>A0A6J6CD77_9ZZZZ</name>
<dbReference type="EMBL" id="CAEZTB010000004">
    <property type="protein sequence ID" value="CAB4549410.1"/>
    <property type="molecule type" value="Genomic_DNA"/>
</dbReference>
<keyword evidence="3" id="KW-0813">Transport</keyword>
<feature type="transmembrane region" description="Helical" evidence="8">
    <location>
        <begin position="236"/>
        <end position="255"/>
    </location>
</feature>
<reference evidence="9" key="1">
    <citation type="submission" date="2020-05" db="EMBL/GenBank/DDBJ databases">
        <authorList>
            <person name="Chiriac C."/>
            <person name="Salcher M."/>
            <person name="Ghai R."/>
            <person name="Kavagutti S V."/>
        </authorList>
    </citation>
    <scope>NUCLEOTIDE SEQUENCE</scope>
</reference>
<evidence type="ECO:0000256" key="2">
    <source>
        <dbReference type="ARBA" id="ARBA00009773"/>
    </source>
</evidence>
<dbReference type="InterPro" id="IPR002549">
    <property type="entry name" value="AI-2E-like"/>
</dbReference>
<organism evidence="9">
    <name type="scientific">freshwater metagenome</name>
    <dbReference type="NCBI Taxonomy" id="449393"/>
    <lineage>
        <taxon>unclassified sequences</taxon>
        <taxon>metagenomes</taxon>
        <taxon>ecological metagenomes</taxon>
    </lineage>
</organism>
<feature type="transmembrane region" description="Helical" evidence="8">
    <location>
        <begin position="154"/>
        <end position="179"/>
    </location>
</feature>
<feature type="transmembrane region" description="Helical" evidence="8">
    <location>
        <begin position="262"/>
        <end position="289"/>
    </location>
</feature>
<evidence type="ECO:0000256" key="5">
    <source>
        <dbReference type="ARBA" id="ARBA00022692"/>
    </source>
</evidence>
<evidence type="ECO:0000313" key="9">
    <source>
        <dbReference type="EMBL" id="CAB4549410.1"/>
    </source>
</evidence>
<keyword evidence="6 8" id="KW-1133">Transmembrane helix</keyword>
<feature type="transmembrane region" description="Helical" evidence="8">
    <location>
        <begin position="209"/>
        <end position="230"/>
    </location>
</feature>
<dbReference type="AlphaFoldDB" id="A0A6J6CD77"/>
<feature type="transmembrane region" description="Helical" evidence="8">
    <location>
        <begin position="309"/>
        <end position="340"/>
    </location>
</feature>
<evidence type="ECO:0000256" key="4">
    <source>
        <dbReference type="ARBA" id="ARBA00022475"/>
    </source>
</evidence>
<protein>
    <submittedName>
        <fullName evidence="9">Unannotated protein</fullName>
    </submittedName>
</protein>
<feature type="transmembrane region" description="Helical" evidence="8">
    <location>
        <begin position="68"/>
        <end position="89"/>
    </location>
</feature>
<dbReference type="GO" id="GO:0005886">
    <property type="term" value="C:plasma membrane"/>
    <property type="evidence" value="ECO:0007669"/>
    <property type="project" value="UniProtKB-SubCell"/>
</dbReference>
<evidence type="ECO:0000256" key="3">
    <source>
        <dbReference type="ARBA" id="ARBA00022448"/>
    </source>
</evidence>
<keyword evidence="5 8" id="KW-0812">Transmembrane</keyword>
<keyword evidence="7 8" id="KW-0472">Membrane</keyword>
<dbReference type="PANTHER" id="PTHR21716">
    <property type="entry name" value="TRANSMEMBRANE PROTEIN"/>
    <property type="match status" value="1"/>
</dbReference>
<evidence type="ECO:0000256" key="8">
    <source>
        <dbReference type="SAM" id="Phobius"/>
    </source>
</evidence>
<dbReference type="GO" id="GO:0055085">
    <property type="term" value="P:transmembrane transport"/>
    <property type="evidence" value="ECO:0007669"/>
    <property type="project" value="TreeGrafter"/>
</dbReference>